<organism evidence="1 2">
    <name type="scientific">Diversispora epigaea</name>
    <dbReference type="NCBI Taxonomy" id="1348612"/>
    <lineage>
        <taxon>Eukaryota</taxon>
        <taxon>Fungi</taxon>
        <taxon>Fungi incertae sedis</taxon>
        <taxon>Mucoromycota</taxon>
        <taxon>Glomeromycotina</taxon>
        <taxon>Glomeromycetes</taxon>
        <taxon>Diversisporales</taxon>
        <taxon>Diversisporaceae</taxon>
        <taxon>Diversispora</taxon>
    </lineage>
</organism>
<evidence type="ECO:0008006" key="3">
    <source>
        <dbReference type="Google" id="ProtNLM"/>
    </source>
</evidence>
<dbReference type="EMBL" id="PQFF01000320">
    <property type="protein sequence ID" value="RHZ60996.1"/>
    <property type="molecule type" value="Genomic_DNA"/>
</dbReference>
<sequence>MAPDWPITSTILPPQKILTKTFPTRNTLFSLSSQIITDEHALETSSWEADVKTIYEICDKVSNTVIILKVEGTGEILGGYNPTDKNCYCIDISSDASYEKLFRSAEFLGSVHDSPDKSTFNVEEYEIYKVSKVSERND</sequence>
<dbReference type="STRING" id="1348612.A0A397HHF0"/>
<dbReference type="AlphaFoldDB" id="A0A397HHF0"/>
<gene>
    <name evidence="1" type="ORF">Glove_350g23</name>
</gene>
<evidence type="ECO:0000313" key="2">
    <source>
        <dbReference type="Proteomes" id="UP000266861"/>
    </source>
</evidence>
<comment type="caution">
    <text evidence="1">The sequence shown here is derived from an EMBL/GenBank/DDBJ whole genome shotgun (WGS) entry which is preliminary data.</text>
</comment>
<accession>A0A397HHF0</accession>
<dbReference type="OrthoDB" id="25620at2759"/>
<dbReference type="Proteomes" id="UP000266861">
    <property type="component" value="Unassembled WGS sequence"/>
</dbReference>
<evidence type="ECO:0000313" key="1">
    <source>
        <dbReference type="EMBL" id="RHZ60996.1"/>
    </source>
</evidence>
<proteinExistence type="predicted"/>
<name>A0A397HHF0_9GLOM</name>
<protein>
    <recommendedName>
        <fullName evidence="3">TLDc domain-containing protein</fullName>
    </recommendedName>
</protein>
<reference evidence="1 2" key="1">
    <citation type="submission" date="2018-08" db="EMBL/GenBank/DDBJ databases">
        <title>Genome and evolution of the arbuscular mycorrhizal fungus Diversispora epigaea (formerly Glomus versiforme) and its bacterial endosymbionts.</title>
        <authorList>
            <person name="Sun X."/>
            <person name="Fei Z."/>
            <person name="Harrison M."/>
        </authorList>
    </citation>
    <scope>NUCLEOTIDE SEQUENCE [LARGE SCALE GENOMIC DNA]</scope>
    <source>
        <strain evidence="1 2">IT104</strain>
    </source>
</reference>
<keyword evidence="2" id="KW-1185">Reference proteome</keyword>